<feature type="binding site" evidence="7">
    <location>
        <position position="175"/>
    </location>
    <ligand>
        <name>substrate</name>
    </ligand>
</feature>
<name>A0ABN7L191_9BACT</name>
<dbReference type="NCBIfam" id="TIGR00042">
    <property type="entry name" value="RdgB/HAM1 family non-canonical purine NTP pyrophosphatase"/>
    <property type="match status" value="1"/>
</dbReference>
<feature type="binding site" evidence="7">
    <location>
        <begin position="7"/>
        <end position="12"/>
    </location>
    <ligand>
        <name>substrate</name>
    </ligand>
</feature>
<evidence type="ECO:0000256" key="3">
    <source>
        <dbReference type="ARBA" id="ARBA00022741"/>
    </source>
</evidence>
<dbReference type="PANTHER" id="PTHR11067">
    <property type="entry name" value="INOSINE TRIPHOSPHATE PYROPHOSPHATASE/HAM1 PROTEIN"/>
    <property type="match status" value="1"/>
</dbReference>
<feature type="binding site" evidence="7">
    <location>
        <position position="69"/>
    </location>
    <ligand>
        <name>Mg(2+)</name>
        <dbReference type="ChEBI" id="CHEBI:18420"/>
    </ligand>
</feature>
<proteinExistence type="inferred from homology"/>
<dbReference type="InterPro" id="IPR029001">
    <property type="entry name" value="ITPase-like_fam"/>
</dbReference>
<comment type="subunit">
    <text evidence="7">Homodimer.</text>
</comment>
<dbReference type="EC" id="3.6.1.66" evidence="7"/>
<evidence type="ECO:0000313" key="9">
    <source>
        <dbReference type="EMBL" id="CAE6725670.1"/>
    </source>
</evidence>
<dbReference type="Gene3D" id="3.90.950.10">
    <property type="match status" value="1"/>
</dbReference>
<keyword evidence="3 7" id="KW-0547">Nucleotide-binding</keyword>
<evidence type="ECO:0000313" key="10">
    <source>
        <dbReference type="Proteomes" id="UP000675880"/>
    </source>
</evidence>
<comment type="similarity">
    <text evidence="1 7 8">Belongs to the HAM1 NTPase family.</text>
</comment>
<evidence type="ECO:0000256" key="1">
    <source>
        <dbReference type="ARBA" id="ARBA00008023"/>
    </source>
</evidence>
<dbReference type="Proteomes" id="UP000675880">
    <property type="component" value="Unassembled WGS sequence"/>
</dbReference>
<dbReference type="Pfam" id="PF01725">
    <property type="entry name" value="Ham1p_like"/>
    <property type="match status" value="1"/>
</dbReference>
<keyword evidence="5 7" id="KW-0460">Magnesium</keyword>
<comment type="catalytic activity">
    <reaction evidence="7">
        <text>ITP + H2O = IMP + diphosphate + H(+)</text>
        <dbReference type="Rhea" id="RHEA:29399"/>
        <dbReference type="ChEBI" id="CHEBI:15377"/>
        <dbReference type="ChEBI" id="CHEBI:15378"/>
        <dbReference type="ChEBI" id="CHEBI:33019"/>
        <dbReference type="ChEBI" id="CHEBI:58053"/>
        <dbReference type="ChEBI" id="CHEBI:61402"/>
        <dbReference type="EC" id="3.6.1.66"/>
    </reaction>
</comment>
<sequence>MHIVLATRNQHKKQELIDLLRGLDITIRTLDDFPEAPEVVEDGDTCEANAMKKAVEIAQYTGLTAVADDTGLEVDALGGRPGVFAARYAGEQATYEDNCRKLLQELQGVPAGRRSGRFVTVAAIATPEGRRLSVKGVLEGMIAEQPTGSHGFGYDPVFVLPEYGRTLAQLSPEVKNQISHRARAFTQARTLLQQVMAEQHSVGA</sequence>
<accession>A0ABN7L191</accession>
<protein>
    <recommendedName>
        <fullName evidence="7">dITP/XTP pyrophosphatase</fullName>
        <ecNumber evidence="7">3.6.1.66</ecNumber>
    </recommendedName>
    <alternativeName>
        <fullName evidence="7">Non-canonical purine NTP pyrophosphatase</fullName>
    </alternativeName>
    <alternativeName>
        <fullName evidence="7">Non-standard purine NTP pyrophosphatase</fullName>
    </alternativeName>
    <alternativeName>
        <fullName evidence="7">Nucleoside-triphosphate diphosphatase</fullName>
    </alternativeName>
    <alternativeName>
        <fullName evidence="7">Nucleoside-triphosphate pyrophosphatase</fullName>
        <shortName evidence="7">NTPase</shortName>
    </alternativeName>
</protein>
<dbReference type="SUPFAM" id="SSF52972">
    <property type="entry name" value="ITPase-like"/>
    <property type="match status" value="1"/>
</dbReference>
<evidence type="ECO:0000256" key="7">
    <source>
        <dbReference type="HAMAP-Rule" id="MF_01405"/>
    </source>
</evidence>
<comment type="function">
    <text evidence="7">Pyrophosphatase that catalyzes the hydrolysis of nucleoside triphosphates to their monophosphate derivatives, with a high preference for the non-canonical purine nucleotides XTP (xanthosine triphosphate), dITP (deoxyinosine triphosphate) and ITP. Seems to function as a house-cleaning enzyme that removes non-canonical purine nucleotides from the nucleotide pool, thus preventing their incorporation into DNA/RNA and avoiding chromosomal lesions.</text>
</comment>
<feature type="binding site" evidence="7">
    <location>
        <begin position="152"/>
        <end position="155"/>
    </location>
    <ligand>
        <name>substrate</name>
    </ligand>
</feature>
<comment type="cofactor">
    <cofactor evidence="7">
        <name>Mg(2+)</name>
        <dbReference type="ChEBI" id="CHEBI:18420"/>
    </cofactor>
    <text evidence="7">Binds 1 Mg(2+) ion per subunit.</text>
</comment>
<feature type="active site" description="Proton acceptor" evidence="7">
    <location>
        <position position="69"/>
    </location>
</feature>
<comment type="caution">
    <text evidence="7">Lacks conserved residue(s) required for the propagation of feature annotation.</text>
</comment>
<dbReference type="CDD" id="cd00515">
    <property type="entry name" value="HAM1"/>
    <property type="match status" value="1"/>
</dbReference>
<dbReference type="InterPro" id="IPR002637">
    <property type="entry name" value="RdgB/HAM1"/>
</dbReference>
<keyword evidence="4 7" id="KW-0378">Hydrolase</keyword>
<evidence type="ECO:0000256" key="5">
    <source>
        <dbReference type="ARBA" id="ARBA00022842"/>
    </source>
</evidence>
<dbReference type="InterPro" id="IPR020922">
    <property type="entry name" value="dITP/XTP_pyrophosphatase"/>
</dbReference>
<keyword evidence="2 7" id="KW-0479">Metal-binding</keyword>
<gene>
    <name evidence="9" type="ORF">NSPZN2_100087</name>
</gene>
<feature type="binding site" evidence="7">
    <location>
        <begin position="180"/>
        <end position="181"/>
    </location>
    <ligand>
        <name>substrate</name>
    </ligand>
</feature>
<dbReference type="EMBL" id="CAJNBJ010000002">
    <property type="protein sequence ID" value="CAE6725670.1"/>
    <property type="molecule type" value="Genomic_DNA"/>
</dbReference>
<keyword evidence="6 7" id="KW-0546">Nucleotide metabolism</keyword>
<organism evidence="9 10">
    <name type="scientific">Nitrospira defluvii</name>
    <dbReference type="NCBI Taxonomy" id="330214"/>
    <lineage>
        <taxon>Bacteria</taxon>
        <taxon>Pseudomonadati</taxon>
        <taxon>Nitrospirota</taxon>
        <taxon>Nitrospiria</taxon>
        <taxon>Nitrospirales</taxon>
        <taxon>Nitrospiraceae</taxon>
        <taxon>Nitrospira</taxon>
    </lineage>
</organism>
<dbReference type="NCBIfam" id="NF011397">
    <property type="entry name" value="PRK14822.1"/>
    <property type="match status" value="1"/>
</dbReference>
<dbReference type="GO" id="GO:0036220">
    <property type="term" value="F:ITP diphosphatase activity"/>
    <property type="evidence" value="ECO:0007669"/>
    <property type="project" value="UniProtKB-EC"/>
</dbReference>
<comment type="caution">
    <text evidence="9">The sequence shown here is derived from an EMBL/GenBank/DDBJ whole genome shotgun (WGS) entry which is preliminary data.</text>
</comment>
<keyword evidence="10" id="KW-1185">Reference proteome</keyword>
<reference evidence="9 10" key="1">
    <citation type="submission" date="2021-02" db="EMBL/GenBank/DDBJ databases">
        <authorList>
            <person name="Han P."/>
        </authorList>
    </citation>
    <scope>NUCLEOTIDE SEQUENCE [LARGE SCALE GENOMIC DNA]</scope>
    <source>
        <strain evidence="9">Candidatus Nitrospira sp. ZN2</strain>
    </source>
</reference>
<evidence type="ECO:0000256" key="2">
    <source>
        <dbReference type="ARBA" id="ARBA00022723"/>
    </source>
</evidence>
<comment type="catalytic activity">
    <reaction evidence="7">
        <text>dITP + H2O = dIMP + diphosphate + H(+)</text>
        <dbReference type="Rhea" id="RHEA:28342"/>
        <dbReference type="ChEBI" id="CHEBI:15377"/>
        <dbReference type="ChEBI" id="CHEBI:15378"/>
        <dbReference type="ChEBI" id="CHEBI:33019"/>
        <dbReference type="ChEBI" id="CHEBI:61194"/>
        <dbReference type="ChEBI" id="CHEBI:61382"/>
        <dbReference type="EC" id="3.6.1.66"/>
    </reaction>
</comment>
<evidence type="ECO:0000256" key="4">
    <source>
        <dbReference type="ARBA" id="ARBA00022801"/>
    </source>
</evidence>
<dbReference type="RefSeq" id="WP_213041465.1">
    <property type="nucleotide sequence ID" value="NZ_CAJNBJ010000002.1"/>
</dbReference>
<comment type="catalytic activity">
    <reaction evidence="7">
        <text>XTP + H2O = XMP + diphosphate + H(+)</text>
        <dbReference type="Rhea" id="RHEA:28610"/>
        <dbReference type="ChEBI" id="CHEBI:15377"/>
        <dbReference type="ChEBI" id="CHEBI:15378"/>
        <dbReference type="ChEBI" id="CHEBI:33019"/>
        <dbReference type="ChEBI" id="CHEBI:57464"/>
        <dbReference type="ChEBI" id="CHEBI:61314"/>
        <dbReference type="EC" id="3.6.1.66"/>
    </reaction>
</comment>
<evidence type="ECO:0000256" key="6">
    <source>
        <dbReference type="ARBA" id="ARBA00023080"/>
    </source>
</evidence>
<dbReference type="HAMAP" id="MF_01405">
    <property type="entry name" value="Non_canon_purine_NTPase"/>
    <property type="match status" value="1"/>
</dbReference>
<feature type="binding site" evidence="7">
    <location>
        <position position="70"/>
    </location>
    <ligand>
        <name>substrate</name>
    </ligand>
</feature>
<evidence type="ECO:0000256" key="8">
    <source>
        <dbReference type="RuleBase" id="RU003781"/>
    </source>
</evidence>
<dbReference type="PANTHER" id="PTHR11067:SF9">
    <property type="entry name" value="INOSINE TRIPHOSPHATE PYROPHOSPHATASE"/>
    <property type="match status" value="1"/>
</dbReference>